<protein>
    <submittedName>
        <fullName evidence="6">IclR family transcriptional regulator</fullName>
    </submittedName>
</protein>
<evidence type="ECO:0000256" key="3">
    <source>
        <dbReference type="ARBA" id="ARBA00023163"/>
    </source>
</evidence>
<dbReference type="Gene3D" id="3.30.450.40">
    <property type="match status" value="1"/>
</dbReference>
<organism evidence="6 7">
    <name type="scientific">Verminephrobacter aporrectodeae subsp. tuberculatae</name>
    <dbReference type="NCBI Taxonomy" id="1110392"/>
    <lineage>
        <taxon>Bacteria</taxon>
        <taxon>Pseudomonadati</taxon>
        <taxon>Pseudomonadota</taxon>
        <taxon>Betaproteobacteria</taxon>
        <taxon>Burkholderiales</taxon>
        <taxon>Comamonadaceae</taxon>
        <taxon>Verminephrobacter</taxon>
    </lineage>
</organism>
<dbReference type="InterPro" id="IPR014757">
    <property type="entry name" value="Tscrpt_reg_IclR_C"/>
</dbReference>
<evidence type="ECO:0000256" key="1">
    <source>
        <dbReference type="ARBA" id="ARBA00023015"/>
    </source>
</evidence>
<dbReference type="PROSITE" id="PS51077">
    <property type="entry name" value="HTH_ICLR"/>
    <property type="match status" value="1"/>
</dbReference>
<evidence type="ECO:0000256" key="2">
    <source>
        <dbReference type="ARBA" id="ARBA00023125"/>
    </source>
</evidence>
<dbReference type="RefSeq" id="WP_265282847.1">
    <property type="nucleotide sequence ID" value="NZ_QZCW01000003.1"/>
</dbReference>
<gene>
    <name evidence="6" type="ORF">D5039_16410</name>
</gene>
<dbReference type="SUPFAM" id="SSF55781">
    <property type="entry name" value="GAF domain-like"/>
    <property type="match status" value="1"/>
</dbReference>
<dbReference type="SUPFAM" id="SSF46785">
    <property type="entry name" value="Winged helix' DNA-binding domain"/>
    <property type="match status" value="1"/>
</dbReference>
<dbReference type="SMART" id="SM00346">
    <property type="entry name" value="HTH_ICLR"/>
    <property type="match status" value="1"/>
</dbReference>
<evidence type="ECO:0000259" key="5">
    <source>
        <dbReference type="PROSITE" id="PS51078"/>
    </source>
</evidence>
<accession>A0ABT3KXY4</accession>
<evidence type="ECO:0000313" key="7">
    <source>
        <dbReference type="Proteomes" id="UP001208935"/>
    </source>
</evidence>
<evidence type="ECO:0000259" key="4">
    <source>
        <dbReference type="PROSITE" id="PS51077"/>
    </source>
</evidence>
<evidence type="ECO:0000313" key="6">
    <source>
        <dbReference type="EMBL" id="MCW5322670.1"/>
    </source>
</evidence>
<reference evidence="7" key="1">
    <citation type="submission" date="2023-07" db="EMBL/GenBank/DDBJ databases">
        <title>Verminephrobacter genomes.</title>
        <authorList>
            <person name="Lund M.B."/>
        </authorList>
    </citation>
    <scope>NUCLEOTIDE SEQUENCE [LARGE SCALE GENOMIC DNA]</scope>
    <source>
        <strain evidence="7">AtM5-05</strain>
    </source>
</reference>
<dbReference type="InterPro" id="IPR029016">
    <property type="entry name" value="GAF-like_dom_sf"/>
</dbReference>
<dbReference type="Gene3D" id="1.10.10.10">
    <property type="entry name" value="Winged helix-like DNA-binding domain superfamily/Winged helix DNA-binding domain"/>
    <property type="match status" value="1"/>
</dbReference>
<feature type="domain" description="HTH iclR-type" evidence="4">
    <location>
        <begin position="12"/>
        <end position="74"/>
    </location>
</feature>
<dbReference type="EMBL" id="QZCW01000003">
    <property type="protein sequence ID" value="MCW5322670.1"/>
    <property type="molecule type" value="Genomic_DNA"/>
</dbReference>
<dbReference type="InterPro" id="IPR036390">
    <property type="entry name" value="WH_DNA-bd_sf"/>
</dbReference>
<dbReference type="InterPro" id="IPR005471">
    <property type="entry name" value="Tscrpt_reg_IclR_N"/>
</dbReference>
<sequence>MPAARHPDPDFATTLQHGLQVLHCFTVSDPALGNKELSERTGLSKATISRLTYTLAARGLLVFDAHLRRYRLGSTALTIGYPLMASLRIRQIARARMKQLAEEVGGSVSLGMRERTRMVYIETSRGHDLSAWRPDIGATVPMLPTAMGRAWLAHTPQRLRDVVLEQIEASEPGQRQRFEAALAQAQTDLKRKGFCISRGAWRSDVQAVGVPIRIPQDGETLVLNCGVLTVRLGPRQLEQCIGPRLVAMARSVEADLEAVP</sequence>
<proteinExistence type="predicted"/>
<dbReference type="PROSITE" id="PS51078">
    <property type="entry name" value="ICLR_ED"/>
    <property type="match status" value="1"/>
</dbReference>
<dbReference type="InterPro" id="IPR036388">
    <property type="entry name" value="WH-like_DNA-bd_sf"/>
</dbReference>
<dbReference type="InterPro" id="IPR050707">
    <property type="entry name" value="HTH_MetabolicPath_Reg"/>
</dbReference>
<dbReference type="PANTHER" id="PTHR30136:SF33">
    <property type="entry name" value="TRANSCRIPTIONAL REGULATORY PROTEIN"/>
    <property type="match status" value="1"/>
</dbReference>
<comment type="caution">
    <text evidence="6">The sequence shown here is derived from an EMBL/GenBank/DDBJ whole genome shotgun (WGS) entry which is preliminary data.</text>
</comment>
<dbReference type="Pfam" id="PF01614">
    <property type="entry name" value="IclR_C"/>
    <property type="match status" value="1"/>
</dbReference>
<dbReference type="PANTHER" id="PTHR30136">
    <property type="entry name" value="HELIX-TURN-HELIX TRANSCRIPTIONAL REGULATOR, ICLR FAMILY"/>
    <property type="match status" value="1"/>
</dbReference>
<dbReference type="Pfam" id="PF09339">
    <property type="entry name" value="HTH_IclR"/>
    <property type="match status" value="1"/>
</dbReference>
<feature type="domain" description="IclR-ED" evidence="5">
    <location>
        <begin position="75"/>
        <end position="258"/>
    </location>
</feature>
<dbReference type="Proteomes" id="UP001208935">
    <property type="component" value="Unassembled WGS sequence"/>
</dbReference>
<keyword evidence="2" id="KW-0238">DNA-binding</keyword>
<keyword evidence="1" id="KW-0805">Transcription regulation</keyword>
<name>A0ABT3KXY4_9BURK</name>
<keyword evidence="3" id="KW-0804">Transcription</keyword>
<keyword evidence="7" id="KW-1185">Reference proteome</keyword>